<gene>
    <name evidence="2" type="ORF">FPZ11_17130</name>
</gene>
<sequence>MPPTRGAARSSLGSNLDGVRQHNLGAILQLVHGIPGRSRSELTRATGLSRSTIGALVGELAALGLVSEEEPRETSGVGRPSPIVVANPRVVTVTVNPEVDGVTVGVVGLDGTVHRTVHHATDAPPTAQGAARIVSTVLDGLKALLDSGLRVAGVGAAVPGSVRMADGVVRMAPHLEWVDEPFGALLEDATGLPALVANDASLGANAERLYGAGRGIDDLIYLNGGAGGIGGGVITHGAPLTGNSGYAGELGHTLVNSAGVRCHCGAVGCLETEVSQARLLEALGVVDPADLDEVMAADGAGVHAEVERQLGYLAVGIRNAVNILNPRRVVLGGFLGALLDAAPQVLDLSVRAQSLSASAEQVDVVRAELGSGVLTIGAAELAFTRLIADPTALQR</sequence>
<dbReference type="OrthoDB" id="5174513at2"/>
<organism evidence="2 3">
    <name type="scientific">Humibacter ginsenosidimutans</name>
    <dbReference type="NCBI Taxonomy" id="2599293"/>
    <lineage>
        <taxon>Bacteria</taxon>
        <taxon>Bacillati</taxon>
        <taxon>Actinomycetota</taxon>
        <taxon>Actinomycetes</taxon>
        <taxon>Micrococcales</taxon>
        <taxon>Microbacteriaceae</taxon>
        <taxon>Humibacter</taxon>
    </lineage>
</organism>
<dbReference type="Pfam" id="PF00480">
    <property type="entry name" value="ROK"/>
    <property type="match status" value="1"/>
</dbReference>
<keyword evidence="3" id="KW-1185">Reference proteome</keyword>
<name>A0A5B8M9X1_9MICO</name>
<dbReference type="Gene3D" id="3.30.420.40">
    <property type="match status" value="2"/>
</dbReference>
<dbReference type="SUPFAM" id="SSF53067">
    <property type="entry name" value="Actin-like ATPase domain"/>
    <property type="match status" value="1"/>
</dbReference>
<dbReference type="KEGG" id="huw:FPZ11_17130"/>
<reference evidence="2 3" key="1">
    <citation type="submission" date="2019-07" db="EMBL/GenBank/DDBJ databases">
        <title>Full genome sequence of Humibacter sp. WJ7-1.</title>
        <authorList>
            <person name="Im W.-T."/>
        </authorList>
    </citation>
    <scope>NUCLEOTIDE SEQUENCE [LARGE SCALE GENOMIC DNA]</scope>
    <source>
        <strain evidence="2 3">WJ7-1</strain>
    </source>
</reference>
<comment type="similarity">
    <text evidence="1">Belongs to the ROK (NagC/XylR) family.</text>
</comment>
<evidence type="ECO:0000256" key="1">
    <source>
        <dbReference type="ARBA" id="ARBA00006479"/>
    </source>
</evidence>
<evidence type="ECO:0000313" key="3">
    <source>
        <dbReference type="Proteomes" id="UP000320216"/>
    </source>
</evidence>
<dbReference type="InterPro" id="IPR043129">
    <property type="entry name" value="ATPase_NBD"/>
</dbReference>
<dbReference type="Proteomes" id="UP000320216">
    <property type="component" value="Chromosome"/>
</dbReference>
<dbReference type="EMBL" id="CP042305">
    <property type="protein sequence ID" value="QDZ16974.1"/>
    <property type="molecule type" value="Genomic_DNA"/>
</dbReference>
<dbReference type="Gene3D" id="1.10.10.10">
    <property type="entry name" value="Winged helix-like DNA-binding domain superfamily/Winged helix DNA-binding domain"/>
    <property type="match status" value="1"/>
</dbReference>
<dbReference type="InterPro" id="IPR000600">
    <property type="entry name" value="ROK"/>
</dbReference>
<dbReference type="InterPro" id="IPR036390">
    <property type="entry name" value="WH_DNA-bd_sf"/>
</dbReference>
<dbReference type="SUPFAM" id="SSF46785">
    <property type="entry name" value="Winged helix' DNA-binding domain"/>
    <property type="match status" value="1"/>
</dbReference>
<accession>A0A5B8M9X1</accession>
<dbReference type="AlphaFoldDB" id="A0A5B8M9X1"/>
<evidence type="ECO:0000313" key="2">
    <source>
        <dbReference type="EMBL" id="QDZ16974.1"/>
    </source>
</evidence>
<dbReference type="PANTHER" id="PTHR18964:SF149">
    <property type="entry name" value="BIFUNCTIONAL UDP-N-ACETYLGLUCOSAMINE 2-EPIMERASE_N-ACETYLMANNOSAMINE KINASE"/>
    <property type="match status" value="1"/>
</dbReference>
<dbReference type="PANTHER" id="PTHR18964">
    <property type="entry name" value="ROK (REPRESSOR, ORF, KINASE) FAMILY"/>
    <property type="match status" value="1"/>
</dbReference>
<protein>
    <submittedName>
        <fullName evidence="2">ROK family transcriptional regulator</fullName>
    </submittedName>
</protein>
<proteinExistence type="inferred from homology"/>
<dbReference type="InterPro" id="IPR036388">
    <property type="entry name" value="WH-like_DNA-bd_sf"/>
</dbReference>